<dbReference type="OrthoDB" id="1018at2157"/>
<dbReference type="STRING" id="877455.Metbo_1982"/>
<dbReference type="Pfam" id="PF13847">
    <property type="entry name" value="Methyltransf_31"/>
    <property type="match status" value="1"/>
</dbReference>
<reference evidence="3" key="1">
    <citation type="submission" date="2011-02" db="EMBL/GenBank/DDBJ databases">
        <title>Complete sequence of Methanobacterium sp. AL-21.</title>
        <authorList>
            <consortium name="US DOE Joint Genome Institute"/>
            <person name="Lucas S."/>
            <person name="Copeland A."/>
            <person name="Lapidus A."/>
            <person name="Cheng J.-F."/>
            <person name="Goodwin L."/>
            <person name="Pitluck S."/>
            <person name="Chertkov O."/>
            <person name="Detter J.C."/>
            <person name="Han C."/>
            <person name="Tapia R."/>
            <person name="Land M."/>
            <person name="Hauser L."/>
            <person name="Kyrpides N."/>
            <person name="Ivanova N."/>
            <person name="Mikhailova N."/>
            <person name="Pagani I."/>
            <person name="Cadillo-Quiroz H."/>
            <person name="Imachi H."/>
            <person name="Zinder S."/>
            <person name="Liu W."/>
            <person name="Woyke T."/>
        </authorList>
    </citation>
    <scope>NUCLEOTIDE SEQUENCE [LARGE SCALE GENOMIC DNA]</scope>
    <source>
        <strain evidence="3">AL-21</strain>
    </source>
</reference>
<dbReference type="KEGG" id="mel:Metbo_1982"/>
<name>F0TB56_METLA</name>
<dbReference type="Gene3D" id="3.40.50.150">
    <property type="entry name" value="Vaccinia Virus protein VP39"/>
    <property type="match status" value="1"/>
</dbReference>
<dbReference type="HOGENOM" id="CLU_070643_0_0_2"/>
<dbReference type="CDD" id="cd02440">
    <property type="entry name" value="AdoMet_MTases"/>
    <property type="match status" value="1"/>
</dbReference>
<protein>
    <submittedName>
        <fullName evidence="2">Methyltransferase type 11</fullName>
    </submittedName>
</protein>
<keyword evidence="3" id="KW-1185">Reference proteome</keyword>
<reference evidence="2 3" key="2">
    <citation type="journal article" date="2014" name="Int. J. Syst. Evol. Microbiol.">
        <title>Methanobacterium paludis sp. nov. and a novel strain of Methanobacterium lacus isolated from northern peatlands.</title>
        <authorList>
            <person name="Cadillo-Quiroz H."/>
            <person name="Brauer S.L."/>
            <person name="Goodson N."/>
            <person name="Yavitt J.B."/>
            <person name="Zinder S.H."/>
        </authorList>
    </citation>
    <scope>NUCLEOTIDE SEQUENCE [LARGE SCALE GENOMIC DNA]</scope>
    <source>
        <strain evidence="2 3">AL-21</strain>
    </source>
</reference>
<feature type="domain" description="Methyltransferase" evidence="1">
    <location>
        <begin position="43"/>
        <end position="163"/>
    </location>
</feature>
<accession>F0TB56</accession>
<proteinExistence type="predicted"/>
<dbReference type="InterPro" id="IPR025714">
    <property type="entry name" value="Methyltranfer_dom"/>
</dbReference>
<dbReference type="EMBL" id="CP002551">
    <property type="protein sequence ID" value="ADZ10202.1"/>
    <property type="molecule type" value="Genomic_DNA"/>
</dbReference>
<dbReference type="GO" id="GO:0032259">
    <property type="term" value="P:methylation"/>
    <property type="evidence" value="ECO:0007669"/>
    <property type="project" value="UniProtKB-KW"/>
</dbReference>
<dbReference type="InterPro" id="IPR029063">
    <property type="entry name" value="SAM-dependent_MTases_sf"/>
</dbReference>
<evidence type="ECO:0000259" key="1">
    <source>
        <dbReference type="Pfam" id="PF13847"/>
    </source>
</evidence>
<sequence length="263" mass="30488">MGLITEQYKDSSNFVARIELNRKFSTNPQPLTRWLFDQMDFQKSSRVLELGCGNAILWRTNKDKIVSDEKIVLTDFSEGMLDDAKKVLGSLRDRFEFKVMDAENISFPENSFDIVIANLMLYHVPNRKEAFNQITKVLADNGLFYASTFGRNNMKELNELVQEFYPQLNSLETLSNRFGLENGKSQLEDYFEKVTMTEYHDHLEITDAQPVIEYFLSFAGNKSVLKPDKLDAMKTCINEVIEDNGFMKVTKETGLFRARYPFK</sequence>
<evidence type="ECO:0000313" key="3">
    <source>
        <dbReference type="Proteomes" id="UP000007490"/>
    </source>
</evidence>
<dbReference type="SUPFAM" id="SSF53335">
    <property type="entry name" value="S-adenosyl-L-methionine-dependent methyltransferases"/>
    <property type="match status" value="1"/>
</dbReference>
<keyword evidence="2" id="KW-0808">Transferase</keyword>
<dbReference type="RefSeq" id="WP_013645553.1">
    <property type="nucleotide sequence ID" value="NC_015216.1"/>
</dbReference>
<keyword evidence="2" id="KW-0489">Methyltransferase</keyword>
<organism evidence="2 3">
    <name type="scientific">Methanobacterium lacus (strain AL-21)</name>
    <dbReference type="NCBI Taxonomy" id="877455"/>
    <lineage>
        <taxon>Archaea</taxon>
        <taxon>Methanobacteriati</taxon>
        <taxon>Methanobacteriota</taxon>
        <taxon>Methanomada group</taxon>
        <taxon>Methanobacteria</taxon>
        <taxon>Methanobacteriales</taxon>
        <taxon>Methanobacteriaceae</taxon>
        <taxon>Methanobacterium</taxon>
    </lineage>
</organism>
<evidence type="ECO:0000313" key="2">
    <source>
        <dbReference type="EMBL" id="ADZ10202.1"/>
    </source>
</evidence>
<gene>
    <name evidence="2" type="ordered locus">Metbo_1982</name>
</gene>
<dbReference type="AlphaFoldDB" id="F0TB56"/>
<dbReference type="GeneID" id="10278442"/>
<dbReference type="Proteomes" id="UP000007490">
    <property type="component" value="Chromosome"/>
</dbReference>
<dbReference type="GO" id="GO:0008168">
    <property type="term" value="F:methyltransferase activity"/>
    <property type="evidence" value="ECO:0007669"/>
    <property type="project" value="UniProtKB-KW"/>
</dbReference>
<dbReference type="PANTHER" id="PTHR43861">
    <property type="entry name" value="TRANS-ACONITATE 2-METHYLTRANSFERASE-RELATED"/>
    <property type="match status" value="1"/>
</dbReference>
<dbReference type="eggNOG" id="arCOG04347">
    <property type="taxonomic scope" value="Archaea"/>
</dbReference>